<protein>
    <submittedName>
        <fullName evidence="4">Uncharacterized protein LOC132800453</fullName>
    </submittedName>
</protein>
<reference evidence="4" key="2">
    <citation type="submission" date="2025-08" db="UniProtKB">
        <authorList>
            <consortium name="RefSeq"/>
        </authorList>
    </citation>
    <scope>IDENTIFICATION</scope>
    <source>
        <tissue evidence="4">Seedling</tissue>
    </source>
</reference>
<dbReference type="Gene3D" id="2.40.70.10">
    <property type="entry name" value="Acid Proteases"/>
    <property type="match status" value="1"/>
</dbReference>
<dbReference type="CDD" id="cd00303">
    <property type="entry name" value="retropepsin_like"/>
    <property type="match status" value="1"/>
</dbReference>
<evidence type="ECO:0000313" key="4">
    <source>
        <dbReference type="RefSeq" id="XP_060670109.1"/>
    </source>
</evidence>
<dbReference type="InterPro" id="IPR005162">
    <property type="entry name" value="Retrotrans_gag_dom"/>
</dbReference>
<sequence>MLLSAVAKLDQKFDPLSTEIRQLYSVISSSFGVSNGAANSHLPTQSGDRSAATHDSKDELEAMAMGRSTQPTTDRYARDQNVSNYRIKLDIPNFDGSLNIEDFLDWLQTVESFFEYMSIPEEKQVRLVAYKFHGGTSAWWEQVQNNRRKQGNGSIQTWSRLRRMLWARFLLADFEQILYQQYHHCQQGNRTIGEYTEEFYRLSARVNLNENEGQLVARYVAGLVTPIQERLKLSPIWSLSDAINLAFKVEKQIERATFKNPVKWKPPNEFYPSKFKPQSSQMPPHKSTPVESSKKPVSKPQQPSTKTTNPYVRPYPLKCFKFGQQGHKSNECSLRKQVNLMENQEDSGEEFATIGDETELVDEDQGEPVICIIQKLLLSPKHPIEPQRHAIFKTKCTINKKVCEVIIDSGSSENIVSKSLVKVLKLPTISHPNPYKVGWIKKGVETKVMELCKVPFSIGKHCADKVICDLVEMDACHILLGWLWQFDNSMMHDGQKKTHSFQGKEKNIVLLPSKPQLDHTSLPTHGLPQAQPSDKGPILLTISGKHFKLQTKQS</sequence>
<dbReference type="PANTHER" id="PTHR35046:SF9">
    <property type="entry name" value="RNA-DIRECTED DNA POLYMERASE"/>
    <property type="match status" value="1"/>
</dbReference>
<dbReference type="PANTHER" id="PTHR35046">
    <property type="entry name" value="ZINC KNUCKLE (CCHC-TYPE) FAMILY PROTEIN"/>
    <property type="match status" value="1"/>
</dbReference>
<accession>A0ABM4A050</accession>
<feature type="domain" description="Retrotransposon gag" evidence="2">
    <location>
        <begin position="127"/>
        <end position="223"/>
    </location>
</feature>
<gene>
    <name evidence="4" type="primary">LOC132800453</name>
</gene>
<reference evidence="3" key="1">
    <citation type="submission" date="2025-05" db="UniProtKB">
        <authorList>
            <consortium name="RefSeq"/>
        </authorList>
    </citation>
    <scope>NUCLEOTIDE SEQUENCE [LARGE SCALE GENOMIC DNA]</scope>
</reference>
<dbReference type="Pfam" id="PF03732">
    <property type="entry name" value="Retrotrans_gag"/>
    <property type="match status" value="1"/>
</dbReference>
<evidence type="ECO:0000256" key="1">
    <source>
        <dbReference type="SAM" id="MobiDB-lite"/>
    </source>
</evidence>
<dbReference type="InterPro" id="IPR001969">
    <property type="entry name" value="Aspartic_peptidase_AS"/>
</dbReference>
<feature type="region of interest" description="Disordered" evidence="1">
    <location>
        <begin position="269"/>
        <end position="312"/>
    </location>
</feature>
<dbReference type="Proteomes" id="UP001652623">
    <property type="component" value="Chromosome 1"/>
</dbReference>
<feature type="compositionally biased region" description="Polar residues" evidence="1">
    <location>
        <begin position="299"/>
        <end position="310"/>
    </location>
</feature>
<organism evidence="3 4">
    <name type="scientific">Ziziphus jujuba</name>
    <name type="common">Chinese jujube</name>
    <name type="synonym">Ziziphus sativa</name>
    <dbReference type="NCBI Taxonomy" id="326968"/>
    <lineage>
        <taxon>Eukaryota</taxon>
        <taxon>Viridiplantae</taxon>
        <taxon>Streptophyta</taxon>
        <taxon>Embryophyta</taxon>
        <taxon>Tracheophyta</taxon>
        <taxon>Spermatophyta</taxon>
        <taxon>Magnoliopsida</taxon>
        <taxon>eudicotyledons</taxon>
        <taxon>Gunneridae</taxon>
        <taxon>Pentapetalae</taxon>
        <taxon>rosids</taxon>
        <taxon>fabids</taxon>
        <taxon>Rosales</taxon>
        <taxon>Rhamnaceae</taxon>
        <taxon>Paliureae</taxon>
        <taxon>Ziziphus</taxon>
    </lineage>
</organism>
<dbReference type="InterPro" id="IPR021109">
    <property type="entry name" value="Peptidase_aspartic_dom_sf"/>
</dbReference>
<keyword evidence="3" id="KW-1185">Reference proteome</keyword>
<dbReference type="PROSITE" id="PS00141">
    <property type="entry name" value="ASP_PROTEASE"/>
    <property type="match status" value="1"/>
</dbReference>
<dbReference type="GeneID" id="132800453"/>
<dbReference type="RefSeq" id="XP_060670109.1">
    <property type="nucleotide sequence ID" value="XM_060814126.1"/>
</dbReference>
<name>A0ABM4A050_ZIZJJ</name>
<evidence type="ECO:0000259" key="2">
    <source>
        <dbReference type="Pfam" id="PF03732"/>
    </source>
</evidence>
<proteinExistence type="predicted"/>
<evidence type="ECO:0000313" key="3">
    <source>
        <dbReference type="Proteomes" id="UP001652623"/>
    </source>
</evidence>